<sequence length="223" mass="23509">MAGDSAAPSGPPTATLRKTKHHARQYARQLISRFAGVHAKTANQTKWILDLIAEVDSHYRKEIDVLTSRAESAEGELRRVTQTSEAAYQQAQHRTDVLHDRVWHAEQRAIVAEARWAQAEAELSHMQDCLRSAAAAAAAGSAVLLGAQPGGAAADEGRQRRRRGGEAAPQRRQGRAEGKQAQGDAAGARDRQGPLRGAAPPRGAVAADSGGGGGGQGLQEGLP</sequence>
<dbReference type="EMBL" id="GBEZ01012510">
    <property type="protein sequence ID" value="JAC73381.1"/>
    <property type="molecule type" value="Transcribed_RNA"/>
</dbReference>
<dbReference type="AlphaFoldDB" id="A0A061RS43"/>
<feature type="non-terminal residue" evidence="2">
    <location>
        <position position="223"/>
    </location>
</feature>
<feature type="region of interest" description="Disordered" evidence="1">
    <location>
        <begin position="149"/>
        <end position="223"/>
    </location>
</feature>
<feature type="compositionally biased region" description="Low complexity" evidence="1">
    <location>
        <begin position="194"/>
        <end position="207"/>
    </location>
</feature>
<proteinExistence type="predicted"/>
<protein>
    <submittedName>
        <fullName evidence="2">Uncharacterized protein</fullName>
    </submittedName>
</protein>
<feature type="compositionally biased region" description="Gly residues" evidence="1">
    <location>
        <begin position="209"/>
        <end position="223"/>
    </location>
</feature>
<name>A0A061RS43_9CHLO</name>
<reference evidence="2" key="1">
    <citation type="submission" date="2014-05" db="EMBL/GenBank/DDBJ databases">
        <title>The transcriptome of the halophilic microalga Tetraselmis sp. GSL018 isolated from the Great Salt Lake, Utah.</title>
        <authorList>
            <person name="Jinkerson R.E."/>
            <person name="D'Adamo S."/>
            <person name="Posewitz M.C."/>
        </authorList>
    </citation>
    <scope>NUCLEOTIDE SEQUENCE</scope>
    <source>
        <strain evidence="2">GSL018</strain>
    </source>
</reference>
<accession>A0A061RS43</accession>
<evidence type="ECO:0000313" key="2">
    <source>
        <dbReference type="EMBL" id="JAC73381.1"/>
    </source>
</evidence>
<dbReference type="SUPFAM" id="SSF57997">
    <property type="entry name" value="Tropomyosin"/>
    <property type="match status" value="1"/>
</dbReference>
<organism evidence="2">
    <name type="scientific">Tetraselmis sp. GSL018</name>
    <dbReference type="NCBI Taxonomy" id="582737"/>
    <lineage>
        <taxon>Eukaryota</taxon>
        <taxon>Viridiplantae</taxon>
        <taxon>Chlorophyta</taxon>
        <taxon>core chlorophytes</taxon>
        <taxon>Chlorodendrophyceae</taxon>
        <taxon>Chlorodendrales</taxon>
        <taxon>Chlorodendraceae</taxon>
        <taxon>Tetraselmis</taxon>
    </lineage>
</organism>
<gene>
    <name evidence="2" type="ORF">TSPGSL018_29001</name>
</gene>
<evidence type="ECO:0000256" key="1">
    <source>
        <dbReference type="SAM" id="MobiDB-lite"/>
    </source>
</evidence>